<dbReference type="STRING" id="1236501.GCA_000613865_01617"/>
<proteinExistence type="predicted"/>
<sequence>MEEPDYKTPRALMAAVVGMGVLIIVGVVVLVGVVIHRMNSPQHPALTSSIPLTDARIAQLALSPDEYMTTITRVHDDLLAIHVVGDKGERIMLWNVITGQLQRGLETSSH</sequence>
<accession>A0A252BUN8</accession>
<keyword evidence="3" id="KW-1185">Reference proteome</keyword>
<evidence type="ECO:0000256" key="1">
    <source>
        <dbReference type="SAM" id="Phobius"/>
    </source>
</evidence>
<evidence type="ECO:0000313" key="2">
    <source>
        <dbReference type="EMBL" id="OUJ12640.1"/>
    </source>
</evidence>
<feature type="transmembrane region" description="Helical" evidence="1">
    <location>
        <begin position="12"/>
        <end position="35"/>
    </location>
</feature>
<dbReference type="Proteomes" id="UP000194931">
    <property type="component" value="Unassembled WGS sequence"/>
</dbReference>
<reference evidence="3" key="1">
    <citation type="submission" date="2014-06" db="EMBL/GenBank/DDBJ databases">
        <authorList>
            <person name="Winans N.J."/>
            <person name="Newell P.D."/>
            <person name="Douglas A.E."/>
        </authorList>
    </citation>
    <scope>NUCLEOTIDE SEQUENCE [LARGE SCALE GENOMIC DNA]</scope>
</reference>
<comment type="caution">
    <text evidence="2">The sequence shown here is derived from an EMBL/GenBank/DDBJ whole genome shotgun (WGS) entry which is preliminary data.</text>
</comment>
<name>A0A252BUN8_9PROT</name>
<dbReference type="RefSeq" id="WP_086639142.1">
    <property type="nucleotide sequence ID" value="NZ_JOPJ01000011.1"/>
</dbReference>
<keyword evidence="1" id="KW-0472">Membrane</keyword>
<protein>
    <submittedName>
        <fullName evidence="2">Uncharacterized protein</fullName>
    </submittedName>
</protein>
<keyword evidence="1" id="KW-0812">Transmembrane</keyword>
<dbReference type="EMBL" id="JOPJ01000011">
    <property type="protein sequence ID" value="OUJ12640.1"/>
    <property type="molecule type" value="Genomic_DNA"/>
</dbReference>
<organism evidence="2 3">
    <name type="scientific">Acetobacter okinawensis</name>
    <dbReference type="NCBI Taxonomy" id="1076594"/>
    <lineage>
        <taxon>Bacteria</taxon>
        <taxon>Pseudomonadati</taxon>
        <taxon>Pseudomonadota</taxon>
        <taxon>Alphaproteobacteria</taxon>
        <taxon>Acetobacterales</taxon>
        <taxon>Acetobacteraceae</taxon>
        <taxon>Acetobacter</taxon>
    </lineage>
</organism>
<dbReference type="OrthoDB" id="7219607at2"/>
<evidence type="ECO:0000313" key="3">
    <source>
        <dbReference type="Proteomes" id="UP000194931"/>
    </source>
</evidence>
<keyword evidence="1" id="KW-1133">Transmembrane helix</keyword>
<dbReference type="AlphaFoldDB" id="A0A252BUN8"/>
<gene>
    <name evidence="2" type="ORF">HK26_01220</name>
</gene>